<keyword evidence="1" id="KW-1133">Transmembrane helix</keyword>
<feature type="transmembrane region" description="Helical" evidence="1">
    <location>
        <begin position="60"/>
        <end position="78"/>
    </location>
</feature>
<evidence type="ECO:0000313" key="3">
    <source>
        <dbReference type="Proteomes" id="UP001550378"/>
    </source>
</evidence>
<dbReference type="Proteomes" id="UP001550378">
    <property type="component" value="Unassembled WGS sequence"/>
</dbReference>
<keyword evidence="1" id="KW-0472">Membrane</keyword>
<evidence type="ECO:0000313" key="2">
    <source>
        <dbReference type="EMBL" id="MEU0711167.1"/>
    </source>
</evidence>
<organism evidence="2 3">
    <name type="scientific">Streptomyces lavendulocolor</name>
    <dbReference type="NCBI Taxonomy" id="67316"/>
    <lineage>
        <taxon>Bacteria</taxon>
        <taxon>Bacillati</taxon>
        <taxon>Actinomycetota</taxon>
        <taxon>Actinomycetes</taxon>
        <taxon>Kitasatosporales</taxon>
        <taxon>Streptomycetaceae</taxon>
        <taxon>Streptomyces</taxon>
    </lineage>
</organism>
<dbReference type="EMBL" id="JBEXZR010000032">
    <property type="protein sequence ID" value="MEU0711167.1"/>
    <property type="molecule type" value="Genomic_DNA"/>
</dbReference>
<gene>
    <name evidence="2" type="ORF">ABZ508_27785</name>
</gene>
<keyword evidence="1" id="KW-0812">Transmembrane</keyword>
<reference evidence="2 3" key="1">
    <citation type="submission" date="2024-06" db="EMBL/GenBank/DDBJ databases">
        <title>The Natural Products Discovery Center: Release of the First 8490 Sequenced Strains for Exploring Actinobacteria Biosynthetic Diversity.</title>
        <authorList>
            <person name="Kalkreuter E."/>
            <person name="Kautsar S.A."/>
            <person name="Yang D."/>
            <person name="Bader C.D."/>
            <person name="Teijaro C.N."/>
            <person name="Fluegel L."/>
            <person name="Davis C.M."/>
            <person name="Simpson J.R."/>
            <person name="Lauterbach L."/>
            <person name="Steele A.D."/>
            <person name="Gui C."/>
            <person name="Meng S."/>
            <person name="Li G."/>
            <person name="Viehrig K."/>
            <person name="Ye F."/>
            <person name="Su P."/>
            <person name="Kiefer A.F."/>
            <person name="Nichols A."/>
            <person name="Cepeda A.J."/>
            <person name="Yan W."/>
            <person name="Fan B."/>
            <person name="Jiang Y."/>
            <person name="Adhikari A."/>
            <person name="Zheng C.-J."/>
            <person name="Schuster L."/>
            <person name="Cowan T.M."/>
            <person name="Smanski M.J."/>
            <person name="Chevrette M.G."/>
            <person name="De Carvalho L.P.S."/>
            <person name="Shen B."/>
        </authorList>
    </citation>
    <scope>NUCLEOTIDE SEQUENCE [LARGE SCALE GENOMIC DNA]</scope>
    <source>
        <strain evidence="2 3">NPDC006337</strain>
    </source>
</reference>
<sequence>MNVTRNVEPRDLADRPACVVLALLFWCCTALVVLGPVLLLGALALAWAQPLEVLAPMGRVALLQAGLIAALVLPLHRAPGVRRLARCARYALLGPLALLVALTVLVCAGPPL</sequence>
<feature type="transmembrane region" description="Helical" evidence="1">
    <location>
        <begin position="90"/>
        <end position="111"/>
    </location>
</feature>
<proteinExistence type="predicted"/>
<keyword evidence="3" id="KW-1185">Reference proteome</keyword>
<evidence type="ECO:0000256" key="1">
    <source>
        <dbReference type="SAM" id="Phobius"/>
    </source>
</evidence>
<name>A0ABV2WCV8_9ACTN</name>
<comment type="caution">
    <text evidence="2">The sequence shown here is derived from an EMBL/GenBank/DDBJ whole genome shotgun (WGS) entry which is preliminary data.</text>
</comment>
<accession>A0ABV2WCV8</accession>
<dbReference type="RefSeq" id="WP_359657156.1">
    <property type="nucleotide sequence ID" value="NZ_JBEXZO010000003.1"/>
</dbReference>
<protein>
    <submittedName>
        <fullName evidence="2">Uncharacterized protein</fullName>
    </submittedName>
</protein>
<feature type="transmembrane region" description="Helical" evidence="1">
    <location>
        <begin position="20"/>
        <end position="48"/>
    </location>
</feature>